<dbReference type="InterPro" id="IPR002347">
    <property type="entry name" value="SDR_fam"/>
</dbReference>
<dbReference type="PANTHER" id="PTHR42760">
    <property type="entry name" value="SHORT-CHAIN DEHYDROGENASES/REDUCTASES FAMILY MEMBER"/>
    <property type="match status" value="1"/>
</dbReference>
<dbReference type="PRINTS" id="PR00080">
    <property type="entry name" value="SDRFAMILY"/>
</dbReference>
<organism evidence="2">
    <name type="scientific">marine metagenome</name>
    <dbReference type="NCBI Taxonomy" id="408172"/>
    <lineage>
        <taxon>unclassified sequences</taxon>
        <taxon>metagenomes</taxon>
        <taxon>ecological metagenomes</taxon>
    </lineage>
</organism>
<dbReference type="CDD" id="cd05233">
    <property type="entry name" value="SDR_c"/>
    <property type="match status" value="1"/>
</dbReference>
<reference evidence="2" key="1">
    <citation type="submission" date="2018-05" db="EMBL/GenBank/DDBJ databases">
        <authorList>
            <person name="Lanie J.A."/>
            <person name="Ng W.-L."/>
            <person name="Kazmierczak K.M."/>
            <person name="Andrzejewski T.M."/>
            <person name="Davidsen T.M."/>
            <person name="Wayne K.J."/>
            <person name="Tettelin H."/>
            <person name="Glass J.I."/>
            <person name="Rusch D."/>
            <person name="Podicherti R."/>
            <person name="Tsui H.-C.T."/>
            <person name="Winkler M.E."/>
        </authorList>
    </citation>
    <scope>NUCLEOTIDE SEQUENCE</scope>
</reference>
<name>A0A381PBJ5_9ZZZZ</name>
<proteinExistence type="inferred from homology"/>
<gene>
    <name evidence="2" type="ORF">METZ01_LOCUS17164</name>
</gene>
<dbReference type="FunFam" id="3.40.50.720:FF:000084">
    <property type="entry name" value="Short-chain dehydrogenase reductase"/>
    <property type="match status" value="1"/>
</dbReference>
<dbReference type="EMBL" id="UINC01000930">
    <property type="protein sequence ID" value="SUZ64310.1"/>
    <property type="molecule type" value="Genomic_DNA"/>
</dbReference>
<dbReference type="SUPFAM" id="SSF51735">
    <property type="entry name" value="NAD(P)-binding Rossmann-fold domains"/>
    <property type="match status" value="1"/>
</dbReference>
<dbReference type="NCBIfam" id="NF005559">
    <property type="entry name" value="PRK07231.1"/>
    <property type="match status" value="1"/>
</dbReference>
<dbReference type="GO" id="GO:0016616">
    <property type="term" value="F:oxidoreductase activity, acting on the CH-OH group of donors, NAD or NADP as acceptor"/>
    <property type="evidence" value="ECO:0007669"/>
    <property type="project" value="TreeGrafter"/>
</dbReference>
<accession>A0A381PBJ5</accession>
<dbReference type="PRINTS" id="PR00081">
    <property type="entry name" value="GDHRDH"/>
</dbReference>
<sequence length="271" mass="28016">MACATIASNQARARSFQLTGRLEDKVAIVTGGASGIGRAICQRFGREGAKVVVADRNIAGAKETLSLMGASPDTASIVDVNISDSFQVERMVDAAVTQFGRLDILINGAAILIRTPPLVEVDEVLWDLTMETNVKGVFLCCKYAIPAMTANGGGSIVNISSMSGVRGVGYSVPYAVAKAGVIHLTTVAASQYTAQGVRINCIAPGGVDTPQMRGSTASAEAFAGRNEGHPMGRVGTADEIANLVLWLASDEASYVSGSTYIIDGGAWAGAQ</sequence>
<dbReference type="Gene3D" id="3.40.50.720">
    <property type="entry name" value="NAD(P)-binding Rossmann-like Domain"/>
    <property type="match status" value="1"/>
</dbReference>
<dbReference type="InterPro" id="IPR036291">
    <property type="entry name" value="NAD(P)-bd_dom_sf"/>
</dbReference>
<evidence type="ECO:0000256" key="1">
    <source>
        <dbReference type="ARBA" id="ARBA00006484"/>
    </source>
</evidence>
<dbReference type="Pfam" id="PF13561">
    <property type="entry name" value="adh_short_C2"/>
    <property type="match status" value="1"/>
</dbReference>
<dbReference type="InterPro" id="IPR020904">
    <property type="entry name" value="Sc_DH/Rdtase_CS"/>
</dbReference>
<protein>
    <submittedName>
        <fullName evidence="2">Uncharacterized protein</fullName>
    </submittedName>
</protein>
<dbReference type="AlphaFoldDB" id="A0A381PBJ5"/>
<comment type="similarity">
    <text evidence="1">Belongs to the short-chain dehydrogenases/reductases (SDR) family.</text>
</comment>
<evidence type="ECO:0000313" key="2">
    <source>
        <dbReference type="EMBL" id="SUZ64310.1"/>
    </source>
</evidence>
<dbReference type="PROSITE" id="PS00061">
    <property type="entry name" value="ADH_SHORT"/>
    <property type="match status" value="1"/>
</dbReference>